<protein>
    <submittedName>
        <fullName evidence="5">Extracellular solute-binding protein</fullName>
    </submittedName>
</protein>
<comment type="similarity">
    <text evidence="1">Belongs to the bacterial solute-binding protein 1 family.</text>
</comment>
<name>A0ABU0YY65_9MICO</name>
<reference evidence="5 6" key="1">
    <citation type="submission" date="2023-08" db="EMBL/GenBank/DDBJ databases">
        <title>Microbacterium psychrotolerans sp. nov., a psychrotolerant bacterium isolated from soil in Heilongjiang Province, China.</title>
        <authorList>
            <person name="An P."/>
            <person name="Zhao D."/>
            <person name="Xiang H."/>
        </authorList>
    </citation>
    <scope>NUCLEOTIDE SEQUENCE [LARGE SCALE GENOMIC DNA]</scope>
    <source>
        <strain evidence="5 6">QXD-8</strain>
    </source>
</reference>
<keyword evidence="3 4" id="KW-0732">Signal</keyword>
<evidence type="ECO:0000256" key="1">
    <source>
        <dbReference type="ARBA" id="ARBA00008520"/>
    </source>
</evidence>
<organism evidence="5 6">
    <name type="scientific">Microbacterium psychrotolerans</name>
    <dbReference type="NCBI Taxonomy" id="3068321"/>
    <lineage>
        <taxon>Bacteria</taxon>
        <taxon>Bacillati</taxon>
        <taxon>Actinomycetota</taxon>
        <taxon>Actinomycetes</taxon>
        <taxon>Micrococcales</taxon>
        <taxon>Microbacteriaceae</taxon>
        <taxon>Microbacterium</taxon>
    </lineage>
</organism>
<gene>
    <name evidence="5" type="ORF">Q9R08_00975</name>
</gene>
<feature type="chain" id="PRO_5046392105" evidence="4">
    <location>
        <begin position="28"/>
        <end position="480"/>
    </location>
</feature>
<dbReference type="Gene3D" id="3.40.190.10">
    <property type="entry name" value="Periplasmic binding protein-like II"/>
    <property type="match status" value="1"/>
</dbReference>
<accession>A0ABU0YY65</accession>
<dbReference type="PROSITE" id="PS01037">
    <property type="entry name" value="SBP_BACTERIAL_1"/>
    <property type="match status" value="1"/>
</dbReference>
<evidence type="ECO:0000256" key="4">
    <source>
        <dbReference type="SAM" id="SignalP"/>
    </source>
</evidence>
<dbReference type="PROSITE" id="PS51257">
    <property type="entry name" value="PROKAR_LIPOPROTEIN"/>
    <property type="match status" value="1"/>
</dbReference>
<evidence type="ECO:0000313" key="6">
    <source>
        <dbReference type="Proteomes" id="UP001235133"/>
    </source>
</evidence>
<dbReference type="SUPFAM" id="SSF53850">
    <property type="entry name" value="Periplasmic binding protein-like II"/>
    <property type="match status" value="1"/>
</dbReference>
<dbReference type="InterPro" id="IPR006059">
    <property type="entry name" value="SBP"/>
</dbReference>
<proteinExistence type="inferred from homology"/>
<dbReference type="RefSeq" id="WP_308865939.1">
    <property type="nucleotide sequence ID" value="NZ_JAVFWO010000001.1"/>
</dbReference>
<dbReference type="PANTHER" id="PTHR43649:SF29">
    <property type="entry name" value="OSMOPROTECTIVE COMPOUNDS-BINDING PROTEIN GGTB"/>
    <property type="match status" value="1"/>
</dbReference>
<dbReference type="EMBL" id="JAVFWO010000001">
    <property type="protein sequence ID" value="MDQ7876539.1"/>
    <property type="molecule type" value="Genomic_DNA"/>
</dbReference>
<dbReference type="PANTHER" id="PTHR43649">
    <property type="entry name" value="ARABINOSE-BINDING PROTEIN-RELATED"/>
    <property type="match status" value="1"/>
</dbReference>
<evidence type="ECO:0000256" key="2">
    <source>
        <dbReference type="ARBA" id="ARBA00022448"/>
    </source>
</evidence>
<sequence>MLTRHRPALRRATGVIAAAAITGLVLAGCSAGGESADKVTITIAGPNQWNSQADSFGQEWEDLVAAFEKAEPGIEVKTTVLPLASFADTLTTQLTAGTAPELVFNQPEPAPDQVLGLDDYLAEANPYDTDAATWQEGFNADAYGDAQRDAQGRLYWVPFNLVIAGLFYNQEALDEAGVTTPIASIGDLIDACGALKDAGYTPLAMDNGTLGTGWTSEALLSNLLNKYGDEWNVFDAAGDPGTATTVTNKSLVKAILTGELDATTTPEVREAVTLLKDVFDNCATENWSGVASSGQFVGGQEFLAGKAAMAWGTNFAISNLADVDWEWSSMPFPSVTKDDTSLSDGSAARFGAVAGGTSYMIPATTKGEKLDAAIKFLQFASSPQTGGDWVAATGAIPATTDTSTVSEGVGELASGEWAKPRLVNIGSNAPKADSGTNMWEGYLLGTRTVDEQLEYIQNGWVGWAKEAATEASLTEDWATQ</sequence>
<dbReference type="InterPro" id="IPR006061">
    <property type="entry name" value="SBP_1_CS"/>
</dbReference>
<feature type="signal peptide" evidence="4">
    <location>
        <begin position="1"/>
        <end position="27"/>
    </location>
</feature>
<dbReference type="InterPro" id="IPR050490">
    <property type="entry name" value="Bact_solute-bd_prot1"/>
</dbReference>
<evidence type="ECO:0000313" key="5">
    <source>
        <dbReference type="EMBL" id="MDQ7876539.1"/>
    </source>
</evidence>
<keyword evidence="6" id="KW-1185">Reference proteome</keyword>
<keyword evidence="2" id="KW-0813">Transport</keyword>
<evidence type="ECO:0000256" key="3">
    <source>
        <dbReference type="ARBA" id="ARBA00022729"/>
    </source>
</evidence>
<comment type="caution">
    <text evidence="5">The sequence shown here is derived from an EMBL/GenBank/DDBJ whole genome shotgun (WGS) entry which is preliminary data.</text>
</comment>
<dbReference type="Pfam" id="PF01547">
    <property type="entry name" value="SBP_bac_1"/>
    <property type="match status" value="1"/>
</dbReference>
<dbReference type="Proteomes" id="UP001235133">
    <property type="component" value="Unassembled WGS sequence"/>
</dbReference>